<accession>A0A0A9F596</accession>
<reference evidence="1" key="1">
    <citation type="submission" date="2014-09" db="EMBL/GenBank/DDBJ databases">
        <authorList>
            <person name="Magalhaes I.L.F."/>
            <person name="Oliveira U."/>
            <person name="Santos F.R."/>
            <person name="Vidigal T.H.D.A."/>
            <person name="Brescovit A.D."/>
            <person name="Santos A.J."/>
        </authorList>
    </citation>
    <scope>NUCLEOTIDE SEQUENCE</scope>
    <source>
        <tissue evidence="1">Shoot tissue taken approximately 20 cm above the soil surface</tissue>
    </source>
</reference>
<proteinExistence type="predicted"/>
<sequence>MIEKAALATTIQVW</sequence>
<protein>
    <submittedName>
        <fullName evidence="1">Uncharacterized protein</fullName>
    </submittedName>
</protein>
<dbReference type="EMBL" id="GBRH01194443">
    <property type="protein sequence ID" value="JAE03453.1"/>
    <property type="molecule type" value="Transcribed_RNA"/>
</dbReference>
<evidence type="ECO:0000313" key="1">
    <source>
        <dbReference type="EMBL" id="JAE03453.1"/>
    </source>
</evidence>
<name>A0A0A9F596_ARUDO</name>
<organism evidence="1">
    <name type="scientific">Arundo donax</name>
    <name type="common">Giant reed</name>
    <name type="synonym">Donax arundinaceus</name>
    <dbReference type="NCBI Taxonomy" id="35708"/>
    <lineage>
        <taxon>Eukaryota</taxon>
        <taxon>Viridiplantae</taxon>
        <taxon>Streptophyta</taxon>
        <taxon>Embryophyta</taxon>
        <taxon>Tracheophyta</taxon>
        <taxon>Spermatophyta</taxon>
        <taxon>Magnoliopsida</taxon>
        <taxon>Liliopsida</taxon>
        <taxon>Poales</taxon>
        <taxon>Poaceae</taxon>
        <taxon>PACMAD clade</taxon>
        <taxon>Arundinoideae</taxon>
        <taxon>Arundineae</taxon>
        <taxon>Arundo</taxon>
    </lineage>
</organism>
<reference evidence="1" key="2">
    <citation type="journal article" date="2015" name="Data Brief">
        <title>Shoot transcriptome of the giant reed, Arundo donax.</title>
        <authorList>
            <person name="Barrero R.A."/>
            <person name="Guerrero F.D."/>
            <person name="Moolhuijzen P."/>
            <person name="Goolsby J.A."/>
            <person name="Tidwell J."/>
            <person name="Bellgard S.E."/>
            <person name="Bellgard M.I."/>
        </authorList>
    </citation>
    <scope>NUCLEOTIDE SEQUENCE</scope>
    <source>
        <tissue evidence="1">Shoot tissue taken approximately 20 cm above the soil surface</tissue>
    </source>
</reference>